<organism evidence="1 2">
    <name type="scientific">Halomarina salina</name>
    <dbReference type="NCBI Taxonomy" id="1872699"/>
    <lineage>
        <taxon>Archaea</taxon>
        <taxon>Methanobacteriati</taxon>
        <taxon>Methanobacteriota</taxon>
        <taxon>Stenosarchaea group</taxon>
        <taxon>Halobacteria</taxon>
        <taxon>Halobacteriales</taxon>
        <taxon>Natronomonadaceae</taxon>
        <taxon>Halomarina</taxon>
    </lineage>
</organism>
<comment type="caution">
    <text evidence="1">The sequence shown here is derived from an EMBL/GenBank/DDBJ whole genome shotgun (WGS) entry which is preliminary data.</text>
</comment>
<dbReference type="AlphaFoldDB" id="A0ABD5RKL7"/>
<protein>
    <recommendedName>
        <fullName evidence="3">C2H2-type domain-containing protein</fullName>
    </recommendedName>
</protein>
<gene>
    <name evidence="1" type="ORF">ACFPYI_06910</name>
</gene>
<keyword evidence="2" id="KW-1185">Reference proteome</keyword>
<evidence type="ECO:0000313" key="2">
    <source>
        <dbReference type="Proteomes" id="UP001596099"/>
    </source>
</evidence>
<dbReference type="EMBL" id="JBHSQH010000001">
    <property type="protein sequence ID" value="MFC5971061.1"/>
    <property type="molecule type" value="Genomic_DNA"/>
</dbReference>
<dbReference type="Proteomes" id="UP001596099">
    <property type="component" value="Unassembled WGS sequence"/>
</dbReference>
<proteinExistence type="predicted"/>
<evidence type="ECO:0000313" key="1">
    <source>
        <dbReference type="EMBL" id="MFC5971061.1"/>
    </source>
</evidence>
<name>A0ABD5RKL7_9EURY</name>
<dbReference type="RefSeq" id="WP_247413975.1">
    <property type="nucleotide sequence ID" value="NZ_JALLGW010000001.1"/>
</dbReference>
<sequence>MPLECPYCDGEYHNLGVHVLQTHEKPTHDLEQTVSDETLAKMRRSRGPYSLSADEVYEKAPQQFTLRQLDGLLDEQISQPTLKKRLNALVEDGRMKVIELTKPYYYIKQ</sequence>
<reference evidence="1 2" key="1">
    <citation type="journal article" date="2019" name="Int. J. Syst. Evol. Microbiol.">
        <title>The Global Catalogue of Microorganisms (GCM) 10K type strain sequencing project: providing services to taxonomists for standard genome sequencing and annotation.</title>
        <authorList>
            <consortium name="The Broad Institute Genomics Platform"/>
            <consortium name="The Broad Institute Genome Sequencing Center for Infectious Disease"/>
            <person name="Wu L."/>
            <person name="Ma J."/>
        </authorList>
    </citation>
    <scope>NUCLEOTIDE SEQUENCE [LARGE SCALE GENOMIC DNA]</scope>
    <source>
        <strain evidence="1 2">CGMCC 1.12543</strain>
    </source>
</reference>
<evidence type="ECO:0008006" key="3">
    <source>
        <dbReference type="Google" id="ProtNLM"/>
    </source>
</evidence>
<accession>A0ABD5RKL7</accession>